<evidence type="ECO:0000256" key="2">
    <source>
        <dbReference type="SAM" id="Phobius"/>
    </source>
</evidence>
<keyword evidence="4" id="KW-1185">Reference proteome</keyword>
<evidence type="ECO:0000256" key="1">
    <source>
        <dbReference type="SAM" id="MobiDB-lite"/>
    </source>
</evidence>
<dbReference type="Proteomes" id="UP000054564">
    <property type="component" value="Unassembled WGS sequence"/>
</dbReference>
<keyword evidence="2" id="KW-0472">Membrane</keyword>
<feature type="region of interest" description="Disordered" evidence="1">
    <location>
        <begin position="393"/>
        <end position="453"/>
    </location>
</feature>
<feature type="region of interest" description="Disordered" evidence="1">
    <location>
        <begin position="20"/>
        <end position="60"/>
    </location>
</feature>
<dbReference type="OrthoDB" id="2499346at2759"/>
<proteinExistence type="predicted"/>
<accession>A0A0L0UTX7</accession>
<name>A0A0L0UTX7_9BASI</name>
<evidence type="ECO:0000313" key="4">
    <source>
        <dbReference type="Proteomes" id="UP000054564"/>
    </source>
</evidence>
<sequence>MFSTPTSKAGTLFDLIRSSPTTASSSYQESHENLTKVARSGAPSLQSKSPPSIASFNSGSRYQPSTCSTYSASALAGSGPSRNIFKKQYVHQAIRLVDDALMEQDKGACCDDSYALDCYLASLEYLLSALPMEANLDRQIGSVERQAIVHAKLVNLIRRTEEFSCLNQEHQDLDLTSTEPPIGWWNGVWKRAGSGKARVEPNSPALVAVPSELAAQCSCGRKVLVKIPDGLLSSTPTQEHFHQPETETTSRGFLTQIWAWMLAGFLWALGIINGIVIPYLVTNTIKMTVGMVVYLEKRFQIVNFLLMFVINTIKLLVKISQDYQFNQQIGDLFSWLISHLIKIALAFIKQGDLEHLNQLFEVNNPGNHNDRRPPDDAAKPIVADNNRLANLLKSPSQPGQTFIDRGTSGSSSSKFSLTSDRTYQVNRPERRLPTWTPGTSASSTPFRTDSYCL</sequence>
<gene>
    <name evidence="3" type="ORF">PSTG_16088</name>
</gene>
<feature type="compositionally biased region" description="Polar residues" evidence="1">
    <location>
        <begin position="43"/>
        <end position="60"/>
    </location>
</feature>
<feature type="transmembrane region" description="Helical" evidence="2">
    <location>
        <begin position="257"/>
        <end position="281"/>
    </location>
</feature>
<evidence type="ECO:0000313" key="3">
    <source>
        <dbReference type="EMBL" id="KNE90470.1"/>
    </source>
</evidence>
<dbReference type="AlphaFoldDB" id="A0A0L0UTX7"/>
<comment type="caution">
    <text evidence="3">The sequence shown here is derived from an EMBL/GenBank/DDBJ whole genome shotgun (WGS) entry which is preliminary data.</text>
</comment>
<dbReference type="EMBL" id="AJIL01000255">
    <property type="protein sequence ID" value="KNE90470.1"/>
    <property type="molecule type" value="Genomic_DNA"/>
</dbReference>
<feature type="compositionally biased region" description="Low complexity" evidence="1">
    <location>
        <begin position="408"/>
        <end position="419"/>
    </location>
</feature>
<reference evidence="4" key="1">
    <citation type="submission" date="2014-03" db="EMBL/GenBank/DDBJ databases">
        <title>The Genome Sequence of Puccinia striiformis f. sp. tritici PST-78.</title>
        <authorList>
            <consortium name="The Broad Institute Genome Sequencing Platform"/>
            <person name="Cuomo C."/>
            <person name="Hulbert S."/>
            <person name="Chen X."/>
            <person name="Walker B."/>
            <person name="Young S.K."/>
            <person name="Zeng Q."/>
            <person name="Gargeya S."/>
            <person name="Fitzgerald M."/>
            <person name="Haas B."/>
            <person name="Abouelleil A."/>
            <person name="Alvarado L."/>
            <person name="Arachchi H.M."/>
            <person name="Berlin A.M."/>
            <person name="Chapman S.B."/>
            <person name="Goldberg J."/>
            <person name="Griggs A."/>
            <person name="Gujja S."/>
            <person name="Hansen M."/>
            <person name="Howarth C."/>
            <person name="Imamovic A."/>
            <person name="Larimer J."/>
            <person name="McCowan C."/>
            <person name="Montmayeur A."/>
            <person name="Murphy C."/>
            <person name="Neiman D."/>
            <person name="Pearson M."/>
            <person name="Priest M."/>
            <person name="Roberts A."/>
            <person name="Saif S."/>
            <person name="Shea T."/>
            <person name="Sisk P."/>
            <person name="Sykes S."/>
            <person name="Wortman J."/>
            <person name="Nusbaum C."/>
            <person name="Birren B."/>
        </authorList>
    </citation>
    <scope>NUCLEOTIDE SEQUENCE [LARGE SCALE GENOMIC DNA]</scope>
    <source>
        <strain evidence="4">race PST-78</strain>
    </source>
</reference>
<protein>
    <recommendedName>
        <fullName evidence="5">MIT domain-containing protein</fullName>
    </recommendedName>
</protein>
<keyword evidence="2" id="KW-0812">Transmembrane</keyword>
<keyword evidence="2" id="KW-1133">Transmembrane helix</keyword>
<feature type="transmembrane region" description="Helical" evidence="2">
    <location>
        <begin position="301"/>
        <end position="320"/>
    </location>
</feature>
<feature type="compositionally biased region" description="Polar residues" evidence="1">
    <location>
        <begin position="436"/>
        <end position="447"/>
    </location>
</feature>
<organism evidence="3 4">
    <name type="scientific">Puccinia striiformis f. sp. tritici PST-78</name>
    <dbReference type="NCBI Taxonomy" id="1165861"/>
    <lineage>
        <taxon>Eukaryota</taxon>
        <taxon>Fungi</taxon>
        <taxon>Dikarya</taxon>
        <taxon>Basidiomycota</taxon>
        <taxon>Pucciniomycotina</taxon>
        <taxon>Pucciniomycetes</taxon>
        <taxon>Pucciniales</taxon>
        <taxon>Pucciniaceae</taxon>
        <taxon>Puccinia</taxon>
    </lineage>
</organism>
<evidence type="ECO:0008006" key="5">
    <source>
        <dbReference type="Google" id="ProtNLM"/>
    </source>
</evidence>